<reference evidence="6 7" key="1">
    <citation type="journal article" date="2017" name="Environ. Microbiol.">
        <title>Decay of the glycolytic pathway and adaptation to intranuclear parasitism within Enterocytozoonidae microsporidia.</title>
        <authorList>
            <person name="Wiredu Boakye D."/>
            <person name="Jaroenlak P."/>
            <person name="Prachumwat A."/>
            <person name="Williams T.A."/>
            <person name="Bateman K.S."/>
            <person name="Itsathitphaisarn O."/>
            <person name="Sritunyalucksana K."/>
            <person name="Paszkiewicz K.H."/>
            <person name="Moore K.A."/>
            <person name="Stentiford G.D."/>
            <person name="Williams B.A."/>
        </authorList>
    </citation>
    <scope>NUCLEOTIDE SEQUENCE [LARGE SCALE GENOMIC DNA]</scope>
    <source>
        <strain evidence="7">canceri</strain>
    </source>
</reference>
<evidence type="ECO:0000313" key="6">
    <source>
        <dbReference type="EMBL" id="ORD98857.1"/>
    </source>
</evidence>
<dbReference type="GO" id="GO:0032040">
    <property type="term" value="C:small-subunit processome"/>
    <property type="evidence" value="ECO:0007669"/>
    <property type="project" value="TreeGrafter"/>
</dbReference>
<dbReference type="Pfam" id="PF08149">
    <property type="entry name" value="BING4CT"/>
    <property type="match status" value="1"/>
</dbReference>
<dbReference type="AlphaFoldDB" id="A0A1X0QGG8"/>
<dbReference type="GO" id="GO:0000462">
    <property type="term" value="P:maturation of SSU-rRNA from tricistronic rRNA transcript (SSU-rRNA, 5.8S rRNA, LSU-rRNA)"/>
    <property type="evidence" value="ECO:0007669"/>
    <property type="project" value="TreeGrafter"/>
</dbReference>
<evidence type="ECO:0000256" key="3">
    <source>
        <dbReference type="ARBA" id="ARBA00022737"/>
    </source>
</evidence>
<dbReference type="Gene3D" id="2.130.10.10">
    <property type="entry name" value="YVTN repeat-like/Quinoprotein amine dehydrogenase"/>
    <property type="match status" value="1"/>
</dbReference>
<evidence type="ECO:0000256" key="2">
    <source>
        <dbReference type="ARBA" id="ARBA00022574"/>
    </source>
</evidence>
<name>A0A1X0QGG8_9MICR</name>
<evidence type="ECO:0000259" key="5">
    <source>
        <dbReference type="SMART" id="SM01033"/>
    </source>
</evidence>
<dbReference type="SUPFAM" id="SSF50978">
    <property type="entry name" value="WD40 repeat-like"/>
    <property type="match status" value="1"/>
</dbReference>
<keyword evidence="2" id="KW-0853">WD repeat</keyword>
<evidence type="ECO:0000256" key="4">
    <source>
        <dbReference type="ARBA" id="ARBA00023242"/>
    </source>
</evidence>
<gene>
    <name evidence="6" type="primary">WDR46</name>
    <name evidence="6" type="ORF">A0H76_1818</name>
</gene>
<accession>A0A1X0QGG8</accession>
<dbReference type="SMART" id="SM01033">
    <property type="entry name" value="BING4CT"/>
    <property type="match status" value="1"/>
</dbReference>
<dbReference type="PANTHER" id="PTHR14085">
    <property type="entry name" value="WD-REPEAT PROTEIN BING4"/>
    <property type="match status" value="1"/>
</dbReference>
<keyword evidence="4" id="KW-0539">Nucleus</keyword>
<evidence type="ECO:0000313" key="7">
    <source>
        <dbReference type="Proteomes" id="UP000192501"/>
    </source>
</evidence>
<dbReference type="InterPro" id="IPR040315">
    <property type="entry name" value="WDR46/Utp7"/>
</dbReference>
<dbReference type="PANTHER" id="PTHR14085:SF3">
    <property type="entry name" value="WD REPEAT-CONTAINING PROTEIN 46"/>
    <property type="match status" value="1"/>
</dbReference>
<dbReference type="InterPro" id="IPR036322">
    <property type="entry name" value="WD40_repeat_dom_sf"/>
</dbReference>
<dbReference type="InterPro" id="IPR015943">
    <property type="entry name" value="WD40/YVTN_repeat-like_dom_sf"/>
</dbReference>
<evidence type="ECO:0000256" key="1">
    <source>
        <dbReference type="ARBA" id="ARBA00004604"/>
    </source>
</evidence>
<organism evidence="6 7">
    <name type="scientific">Hepatospora eriocheir</name>
    <dbReference type="NCBI Taxonomy" id="1081669"/>
    <lineage>
        <taxon>Eukaryota</taxon>
        <taxon>Fungi</taxon>
        <taxon>Fungi incertae sedis</taxon>
        <taxon>Microsporidia</taxon>
        <taxon>Hepatosporidae</taxon>
        <taxon>Hepatospora</taxon>
    </lineage>
</organism>
<proteinExistence type="predicted"/>
<dbReference type="Proteomes" id="UP000192501">
    <property type="component" value="Unassembled WGS sequence"/>
</dbReference>
<comment type="subcellular location">
    <subcellularLocation>
        <location evidence="1">Nucleus</location>
        <location evidence="1">Nucleolus</location>
    </subcellularLocation>
</comment>
<dbReference type="EMBL" id="LTAI01000410">
    <property type="protein sequence ID" value="ORD98857.1"/>
    <property type="molecule type" value="Genomic_DNA"/>
</dbReference>
<dbReference type="VEuPathDB" id="MicrosporidiaDB:A0H76_1818"/>
<sequence length="358" mass="41273">MKKNQTSNEILNDPLETISTVNLTQNHIKENVNLYMGEKAFDLYFDEDDHYRSVYSRDGTYVLCYGSRGYVSSLNVQNMTDSFEKNFDDSIRCGTYLHNENNIAISQKKNLFIYNNLGVEVHCVREIKESNKLEFLPYHFLLACVNKKGITYLDTSIGKIVSKIDCRNEEIVGSMDGVIYLGHNDGTVTLHAPIQDEYLMKIKTGNDLVHIATSYNYLYTSTSNSIKQFDLRNYFKELKTIKKSGGKLATTSKEYISTYRNKNIDVFDTKLNLIHNTKLTESINTVSFNSFEDICVATTRKRVKFLLFPGTADVNFDTREISPFLTKKQKQEREVKMLLEKIPPEMISYNSEVFSNFN</sequence>
<feature type="domain" description="BING4 C-terminal" evidence="5">
    <location>
        <begin position="271"/>
        <end position="351"/>
    </location>
</feature>
<protein>
    <submittedName>
        <fullName evidence="6">WDR46</fullName>
    </submittedName>
</protein>
<keyword evidence="3" id="KW-0677">Repeat</keyword>
<dbReference type="InterPro" id="IPR012952">
    <property type="entry name" value="BING4_C_dom"/>
</dbReference>
<dbReference type="GO" id="GO:0030686">
    <property type="term" value="C:90S preribosome"/>
    <property type="evidence" value="ECO:0007669"/>
    <property type="project" value="TreeGrafter"/>
</dbReference>
<comment type="caution">
    <text evidence="6">The sequence shown here is derived from an EMBL/GenBank/DDBJ whole genome shotgun (WGS) entry which is preliminary data.</text>
</comment>